<keyword evidence="1" id="KW-1133">Transmembrane helix</keyword>
<reference evidence="2 3" key="1">
    <citation type="submission" date="2019-08" db="EMBL/GenBank/DDBJ databases">
        <title>Draft genome sequences of two oriental melons (Cucumis melo L. var makuwa).</title>
        <authorList>
            <person name="Kwon S.-Y."/>
        </authorList>
    </citation>
    <scope>NUCLEOTIDE SEQUENCE [LARGE SCALE GENOMIC DNA]</scope>
    <source>
        <strain evidence="3">cv. Chang Bougi</strain>
        <tissue evidence="2">Leaf</tissue>
    </source>
</reference>
<proteinExistence type="predicted"/>
<organism evidence="2 3">
    <name type="scientific">Cucumis melo var. makuwa</name>
    <name type="common">Oriental melon</name>
    <dbReference type="NCBI Taxonomy" id="1194695"/>
    <lineage>
        <taxon>Eukaryota</taxon>
        <taxon>Viridiplantae</taxon>
        <taxon>Streptophyta</taxon>
        <taxon>Embryophyta</taxon>
        <taxon>Tracheophyta</taxon>
        <taxon>Spermatophyta</taxon>
        <taxon>Magnoliopsida</taxon>
        <taxon>eudicotyledons</taxon>
        <taxon>Gunneridae</taxon>
        <taxon>Pentapetalae</taxon>
        <taxon>rosids</taxon>
        <taxon>fabids</taxon>
        <taxon>Cucurbitales</taxon>
        <taxon>Cucurbitaceae</taxon>
        <taxon>Benincaseae</taxon>
        <taxon>Cucumis</taxon>
    </lineage>
</organism>
<dbReference type="AlphaFoldDB" id="A0A5D3DKQ5"/>
<gene>
    <name evidence="2" type="ORF">E5676_scaffold419G00450</name>
</gene>
<dbReference type="PANTHER" id="PTHR24559">
    <property type="entry name" value="TRANSPOSON TY3-I GAG-POL POLYPROTEIN"/>
    <property type="match status" value="1"/>
</dbReference>
<dbReference type="InterPro" id="IPR053134">
    <property type="entry name" value="RNA-dir_DNA_polymerase"/>
</dbReference>
<evidence type="ECO:0000313" key="3">
    <source>
        <dbReference type="Proteomes" id="UP000321947"/>
    </source>
</evidence>
<evidence type="ECO:0000313" key="2">
    <source>
        <dbReference type="EMBL" id="TYK23869.1"/>
    </source>
</evidence>
<dbReference type="SUPFAM" id="SSF56672">
    <property type="entry name" value="DNA/RNA polymerases"/>
    <property type="match status" value="1"/>
</dbReference>
<dbReference type="InterPro" id="IPR043502">
    <property type="entry name" value="DNA/RNA_pol_sf"/>
</dbReference>
<sequence length="225" mass="26240">MTQEEAEDAPYAITGTILVGIVPTVVLFDLDFLFTYHESMDCNKKEVIFRKQGFAEVVFRGGRKIFSMSLISILKANKLLRKGFTTFLAHMVEVQREKLKREDAPIMKEFLDVFPDNLSTFPPDKEIKFTIELLPRTAILSQAPYRMAPSELKELKLRGVALFSKIDLRSGYYQLKVRESDIPKTTFRTRIFHQYLDQLVIVFIDDILLYLFDREAHEEHLRIVL</sequence>
<protein>
    <submittedName>
        <fullName evidence="2">Putative DNA/RNA polymerases superfamily protein</fullName>
    </submittedName>
</protein>
<accession>A0A5D3DKQ5</accession>
<dbReference type="InterPro" id="IPR043128">
    <property type="entry name" value="Rev_trsase/Diguanyl_cyclase"/>
</dbReference>
<dbReference type="EMBL" id="SSTD01004278">
    <property type="protein sequence ID" value="TYK23869.1"/>
    <property type="molecule type" value="Genomic_DNA"/>
</dbReference>
<name>A0A5D3DKQ5_CUCMM</name>
<dbReference type="Gene3D" id="3.30.70.270">
    <property type="match status" value="1"/>
</dbReference>
<evidence type="ECO:0000256" key="1">
    <source>
        <dbReference type="SAM" id="Phobius"/>
    </source>
</evidence>
<keyword evidence="1" id="KW-0472">Membrane</keyword>
<comment type="caution">
    <text evidence="2">The sequence shown here is derived from an EMBL/GenBank/DDBJ whole genome shotgun (WGS) entry which is preliminary data.</text>
</comment>
<keyword evidence="1" id="KW-0812">Transmembrane</keyword>
<dbReference type="Proteomes" id="UP000321947">
    <property type="component" value="Unassembled WGS sequence"/>
</dbReference>
<feature type="transmembrane region" description="Helical" evidence="1">
    <location>
        <begin position="12"/>
        <end position="34"/>
    </location>
</feature>
<dbReference type="PANTHER" id="PTHR24559:SF444">
    <property type="entry name" value="REVERSE TRANSCRIPTASE DOMAIN-CONTAINING PROTEIN"/>
    <property type="match status" value="1"/>
</dbReference>